<dbReference type="NCBIfam" id="TIGR01726">
    <property type="entry name" value="HEQRo_perm_3TM"/>
    <property type="match status" value="1"/>
</dbReference>
<dbReference type="CDD" id="cd06261">
    <property type="entry name" value="TM_PBP2"/>
    <property type="match status" value="1"/>
</dbReference>
<dbReference type="InterPro" id="IPR035906">
    <property type="entry name" value="MetI-like_sf"/>
</dbReference>
<dbReference type="PANTHER" id="PTHR30614:SF41">
    <property type="entry name" value="INNER MEMBRANE AMINO-ACID ABC TRANSPORTER PERMEASE PROTEIN YHDY"/>
    <property type="match status" value="1"/>
</dbReference>
<dbReference type="PANTHER" id="PTHR30614">
    <property type="entry name" value="MEMBRANE COMPONENT OF AMINO ACID ABC TRANSPORTER"/>
    <property type="match status" value="1"/>
</dbReference>
<dbReference type="Gene3D" id="1.10.3720.10">
    <property type="entry name" value="MetI-like"/>
    <property type="match status" value="1"/>
</dbReference>
<evidence type="ECO:0000313" key="10">
    <source>
        <dbReference type="EMBL" id="XBO39230.1"/>
    </source>
</evidence>
<feature type="transmembrane region" description="Helical" evidence="8">
    <location>
        <begin position="165"/>
        <end position="183"/>
    </location>
</feature>
<keyword evidence="5 8" id="KW-0812">Transmembrane</keyword>
<dbReference type="AlphaFoldDB" id="A0AAU7JGG3"/>
<evidence type="ECO:0000256" key="4">
    <source>
        <dbReference type="ARBA" id="ARBA00022475"/>
    </source>
</evidence>
<sequence length="327" mass="35353">MAAFLAWTLPALFRWAVWDATIAGTTRAACGGDGACWAFIEVRLPLFFVGRYPSSERWRVLLALFTLAAFCIPVLREGHVHRRGLWFVLLFTACPAIVAVLLLGGVLGLRFVDTSLWGGLMIDVVVSFVTVAGAIPLGIVLALGRRSQLSVIRGLSIAYIELWRGVPLLTVLFMSAVIVPLLLPSGVSADRLLRAMVAMTLFNSAYMAEVVRGGLQGVPSGQEEAAGSLGLRWSQAQALVVLPQALRVALPGIVNTVVDLFKDVTLITIIGLSDLLGVVNQALKDPAWLGMAREGYAFAALVFFVACFLMSSYSRRLERRLNRGHAS</sequence>
<name>A0AAU7JGG3_9HYPH</name>
<dbReference type="InterPro" id="IPR043429">
    <property type="entry name" value="ArtM/GltK/GlnP/TcyL/YhdX-like"/>
</dbReference>
<dbReference type="GO" id="GO:0043190">
    <property type="term" value="C:ATP-binding cassette (ABC) transporter complex"/>
    <property type="evidence" value="ECO:0007669"/>
    <property type="project" value="InterPro"/>
</dbReference>
<evidence type="ECO:0000256" key="1">
    <source>
        <dbReference type="ARBA" id="ARBA00004429"/>
    </source>
</evidence>
<keyword evidence="7 8" id="KW-0472">Membrane</keyword>
<keyword evidence="4" id="KW-1003">Cell membrane</keyword>
<keyword evidence="3 8" id="KW-0813">Transport</keyword>
<feature type="transmembrane region" description="Helical" evidence="8">
    <location>
        <begin position="87"/>
        <end position="112"/>
    </location>
</feature>
<proteinExistence type="inferred from homology"/>
<dbReference type="PROSITE" id="PS50928">
    <property type="entry name" value="ABC_TM1"/>
    <property type="match status" value="1"/>
</dbReference>
<feature type="domain" description="ABC transmembrane type-1" evidence="9">
    <location>
        <begin position="120"/>
        <end position="314"/>
    </location>
</feature>
<comment type="similarity">
    <text evidence="2">Belongs to the binding-protein-dependent transport system permease family. HisMQ subfamily.</text>
</comment>
<gene>
    <name evidence="10" type="ORF">ABEG18_00095</name>
</gene>
<evidence type="ECO:0000256" key="5">
    <source>
        <dbReference type="ARBA" id="ARBA00022692"/>
    </source>
</evidence>
<organism evidence="10">
    <name type="scientific">Alsobacter sp. KACC 23698</name>
    <dbReference type="NCBI Taxonomy" id="3149229"/>
    <lineage>
        <taxon>Bacteria</taxon>
        <taxon>Pseudomonadati</taxon>
        <taxon>Pseudomonadota</taxon>
        <taxon>Alphaproteobacteria</taxon>
        <taxon>Hyphomicrobiales</taxon>
        <taxon>Alsobacteraceae</taxon>
        <taxon>Alsobacter</taxon>
    </lineage>
</organism>
<dbReference type="GO" id="GO:0006865">
    <property type="term" value="P:amino acid transport"/>
    <property type="evidence" value="ECO:0007669"/>
    <property type="project" value="TreeGrafter"/>
</dbReference>
<dbReference type="InterPro" id="IPR000515">
    <property type="entry name" value="MetI-like"/>
</dbReference>
<evidence type="ECO:0000256" key="3">
    <source>
        <dbReference type="ARBA" id="ARBA00022448"/>
    </source>
</evidence>
<evidence type="ECO:0000259" key="9">
    <source>
        <dbReference type="PROSITE" id="PS50928"/>
    </source>
</evidence>
<protein>
    <submittedName>
        <fullName evidence="10">Amino acid ABC transporter permease</fullName>
    </submittedName>
</protein>
<feature type="transmembrane region" description="Helical" evidence="8">
    <location>
        <begin position="124"/>
        <end position="144"/>
    </location>
</feature>
<evidence type="ECO:0000256" key="6">
    <source>
        <dbReference type="ARBA" id="ARBA00022989"/>
    </source>
</evidence>
<dbReference type="Pfam" id="PF00528">
    <property type="entry name" value="BPD_transp_1"/>
    <property type="match status" value="1"/>
</dbReference>
<dbReference type="EMBL" id="CP157484">
    <property type="protein sequence ID" value="XBO39230.1"/>
    <property type="molecule type" value="Genomic_DNA"/>
</dbReference>
<dbReference type="InterPro" id="IPR010065">
    <property type="entry name" value="AA_ABC_transptr_permease_3TM"/>
</dbReference>
<comment type="subcellular location">
    <subcellularLocation>
        <location evidence="1">Cell inner membrane</location>
        <topology evidence="1">Multi-pass membrane protein</topology>
    </subcellularLocation>
    <subcellularLocation>
        <location evidence="8">Cell membrane</location>
        <topology evidence="8">Multi-pass membrane protein</topology>
    </subcellularLocation>
</comment>
<evidence type="ECO:0000256" key="2">
    <source>
        <dbReference type="ARBA" id="ARBA00010072"/>
    </source>
</evidence>
<dbReference type="GO" id="GO:0022857">
    <property type="term" value="F:transmembrane transporter activity"/>
    <property type="evidence" value="ECO:0007669"/>
    <property type="project" value="InterPro"/>
</dbReference>
<dbReference type="SUPFAM" id="SSF161098">
    <property type="entry name" value="MetI-like"/>
    <property type="match status" value="1"/>
</dbReference>
<feature type="transmembrane region" description="Helical" evidence="8">
    <location>
        <begin position="295"/>
        <end position="313"/>
    </location>
</feature>
<evidence type="ECO:0000256" key="8">
    <source>
        <dbReference type="RuleBase" id="RU363032"/>
    </source>
</evidence>
<evidence type="ECO:0000256" key="7">
    <source>
        <dbReference type="ARBA" id="ARBA00023136"/>
    </source>
</evidence>
<feature type="transmembrane region" description="Helical" evidence="8">
    <location>
        <begin position="58"/>
        <end position="75"/>
    </location>
</feature>
<keyword evidence="6 8" id="KW-1133">Transmembrane helix</keyword>
<accession>A0AAU7JGG3</accession>
<reference evidence="10" key="1">
    <citation type="submission" date="2024-05" db="EMBL/GenBank/DDBJ databases">
        <authorList>
            <person name="Kim S."/>
            <person name="Heo J."/>
            <person name="Choi H."/>
            <person name="Choi Y."/>
            <person name="Kwon S.-W."/>
            <person name="Kim Y."/>
        </authorList>
    </citation>
    <scope>NUCLEOTIDE SEQUENCE</scope>
    <source>
        <strain evidence="10">KACC 23698</strain>
    </source>
</reference>